<sequence length="229" mass="26038">MRLLFPSDRFLFCFSIIMMVLVTGSVLASPSKTVIKLSPQPLTQHTVELPLNEYHALAILALKKVSSSQVPRPYNAPLHSFTALPTNNDQLIDINNNNVRDDYERLLLTQYKRPEYVAMGVLAAAHWDRLAATHTQKDRIPLITAITLITNNIAINQCYYSLQQIDNTLVSPILHYFNTEQRIVIKQQSEEKLLRIIALSPFPITFDPQPCQRFTLLAESMLQTTFSAN</sequence>
<evidence type="ECO:0000313" key="1">
    <source>
        <dbReference type="EMBL" id="MCF2302722.1"/>
    </source>
</evidence>
<name>A0AAW4ZXR2_PHOPO</name>
<dbReference type="EMBL" id="WMCP01000015">
    <property type="protein sequence ID" value="MCF2302722.1"/>
    <property type="molecule type" value="Genomic_DNA"/>
</dbReference>
<gene>
    <name evidence="1" type="ORF">GLP33_13390</name>
</gene>
<dbReference type="AlphaFoldDB" id="A0AAW4ZXR2"/>
<reference evidence="1" key="1">
    <citation type="submission" date="2019-11" db="EMBL/GenBank/DDBJ databases">
        <title>Comparative genomics of photobacteria reveal adaptation to distinct habitats.</title>
        <authorList>
            <person name="Fuertes-Perez S."/>
            <person name="Hilgarth M."/>
            <person name="Vogel R.F."/>
        </authorList>
    </citation>
    <scope>NUCLEOTIDE SEQUENCE</scope>
    <source>
        <strain evidence="1">TMW2.2145</strain>
    </source>
</reference>
<evidence type="ECO:0000313" key="2">
    <source>
        <dbReference type="Proteomes" id="UP000813876"/>
    </source>
</evidence>
<proteinExistence type="predicted"/>
<organism evidence="1 2">
    <name type="scientific">Photobacterium phosphoreum</name>
    <dbReference type="NCBI Taxonomy" id="659"/>
    <lineage>
        <taxon>Bacteria</taxon>
        <taxon>Pseudomonadati</taxon>
        <taxon>Pseudomonadota</taxon>
        <taxon>Gammaproteobacteria</taxon>
        <taxon>Vibrionales</taxon>
        <taxon>Vibrionaceae</taxon>
        <taxon>Photobacterium</taxon>
    </lineage>
</organism>
<comment type="caution">
    <text evidence="1">The sequence shown here is derived from an EMBL/GenBank/DDBJ whole genome shotgun (WGS) entry which is preliminary data.</text>
</comment>
<protein>
    <submittedName>
        <fullName evidence="1">Uncharacterized protein</fullName>
    </submittedName>
</protein>
<dbReference type="Proteomes" id="UP000813876">
    <property type="component" value="Unassembled WGS sequence"/>
</dbReference>
<accession>A0AAW4ZXR2</accession>
<dbReference type="RefSeq" id="WP_065194700.1">
    <property type="nucleotide sequence ID" value="NZ_LZFF01000012.1"/>
</dbReference>